<proteinExistence type="predicted"/>
<evidence type="ECO:0000313" key="2">
    <source>
        <dbReference type="EMBL" id="KKM98064.1"/>
    </source>
</evidence>
<gene>
    <name evidence="2" type="ORF">LCGC14_1161710</name>
</gene>
<sequence length="71" mass="8095">MIDANITLGDLIQIGVFLGLIVGYFKGYHRRQSKLDTLLANHDVRIEGAENDIKENKGDIRELRQTKVDKK</sequence>
<accession>A0A0F9LSA6</accession>
<keyword evidence="1" id="KW-0472">Membrane</keyword>
<reference evidence="2" key="1">
    <citation type="journal article" date="2015" name="Nature">
        <title>Complex archaea that bridge the gap between prokaryotes and eukaryotes.</title>
        <authorList>
            <person name="Spang A."/>
            <person name="Saw J.H."/>
            <person name="Jorgensen S.L."/>
            <person name="Zaremba-Niedzwiedzka K."/>
            <person name="Martijn J."/>
            <person name="Lind A.E."/>
            <person name="van Eijk R."/>
            <person name="Schleper C."/>
            <person name="Guy L."/>
            <person name="Ettema T.J."/>
        </authorList>
    </citation>
    <scope>NUCLEOTIDE SEQUENCE</scope>
</reference>
<evidence type="ECO:0000256" key="1">
    <source>
        <dbReference type="SAM" id="Phobius"/>
    </source>
</evidence>
<feature type="transmembrane region" description="Helical" evidence="1">
    <location>
        <begin position="6"/>
        <end position="25"/>
    </location>
</feature>
<keyword evidence="1" id="KW-1133">Transmembrane helix</keyword>
<dbReference type="AlphaFoldDB" id="A0A0F9LSA6"/>
<name>A0A0F9LSA6_9ZZZZ</name>
<protein>
    <submittedName>
        <fullName evidence="2">Uncharacterized protein</fullName>
    </submittedName>
</protein>
<organism evidence="2">
    <name type="scientific">marine sediment metagenome</name>
    <dbReference type="NCBI Taxonomy" id="412755"/>
    <lineage>
        <taxon>unclassified sequences</taxon>
        <taxon>metagenomes</taxon>
        <taxon>ecological metagenomes</taxon>
    </lineage>
</organism>
<keyword evidence="1" id="KW-0812">Transmembrane</keyword>
<comment type="caution">
    <text evidence="2">The sequence shown here is derived from an EMBL/GenBank/DDBJ whole genome shotgun (WGS) entry which is preliminary data.</text>
</comment>
<dbReference type="EMBL" id="LAZR01005671">
    <property type="protein sequence ID" value="KKM98064.1"/>
    <property type="molecule type" value="Genomic_DNA"/>
</dbReference>